<dbReference type="AlphaFoldDB" id="A0A8X6XYB0"/>
<keyword evidence="2" id="KW-1185">Reference proteome</keyword>
<accession>A0A8X6XYB0</accession>
<gene>
    <name evidence="1" type="ORF">TNIN_165781</name>
</gene>
<comment type="caution">
    <text evidence="1">The sequence shown here is derived from an EMBL/GenBank/DDBJ whole genome shotgun (WGS) entry which is preliminary data.</text>
</comment>
<reference evidence="1" key="1">
    <citation type="submission" date="2020-08" db="EMBL/GenBank/DDBJ databases">
        <title>Multicomponent nature underlies the extraordinary mechanical properties of spider dragline silk.</title>
        <authorList>
            <person name="Kono N."/>
            <person name="Nakamura H."/>
            <person name="Mori M."/>
            <person name="Yoshida Y."/>
            <person name="Ohtoshi R."/>
            <person name="Malay A.D."/>
            <person name="Moran D.A.P."/>
            <person name="Tomita M."/>
            <person name="Numata K."/>
            <person name="Arakawa K."/>
        </authorList>
    </citation>
    <scope>NUCLEOTIDE SEQUENCE</scope>
</reference>
<evidence type="ECO:0000313" key="2">
    <source>
        <dbReference type="Proteomes" id="UP000886998"/>
    </source>
</evidence>
<evidence type="ECO:0000313" key="1">
    <source>
        <dbReference type="EMBL" id="GFY62243.1"/>
    </source>
</evidence>
<sequence length="117" mass="12898">MNGSHFFVGVAQFTQGTLKVTVVFKSLNRQQPWPVAIRKSATALSPSHFSISESRRPGKRLVIHPQGTRYSKSPKKESLGSGYLFLSFGHPGPALLKAQNHTFQSSKKILLDHLVGN</sequence>
<dbReference type="EMBL" id="BMAV01014149">
    <property type="protein sequence ID" value="GFY62243.1"/>
    <property type="molecule type" value="Genomic_DNA"/>
</dbReference>
<dbReference type="Proteomes" id="UP000886998">
    <property type="component" value="Unassembled WGS sequence"/>
</dbReference>
<organism evidence="1 2">
    <name type="scientific">Trichonephila inaurata madagascariensis</name>
    <dbReference type="NCBI Taxonomy" id="2747483"/>
    <lineage>
        <taxon>Eukaryota</taxon>
        <taxon>Metazoa</taxon>
        <taxon>Ecdysozoa</taxon>
        <taxon>Arthropoda</taxon>
        <taxon>Chelicerata</taxon>
        <taxon>Arachnida</taxon>
        <taxon>Araneae</taxon>
        <taxon>Araneomorphae</taxon>
        <taxon>Entelegynae</taxon>
        <taxon>Araneoidea</taxon>
        <taxon>Nephilidae</taxon>
        <taxon>Trichonephila</taxon>
        <taxon>Trichonephila inaurata</taxon>
    </lineage>
</organism>
<name>A0A8X6XYB0_9ARAC</name>
<protein>
    <submittedName>
        <fullName evidence="1">Uncharacterized protein</fullName>
    </submittedName>
</protein>
<proteinExistence type="predicted"/>